<dbReference type="AlphaFoldDB" id="A0A1V1VEL3"/>
<dbReference type="Proteomes" id="UP000218676">
    <property type="component" value="Chromosome 2"/>
</dbReference>
<dbReference type="Proteomes" id="UP000516656">
    <property type="component" value="Chromosome 2"/>
</dbReference>
<evidence type="ECO:0000313" key="1">
    <source>
        <dbReference type="EMBL" id="BAX55019.1"/>
    </source>
</evidence>
<dbReference type="EMBL" id="AP018046">
    <property type="protein sequence ID" value="BAX55019.1"/>
    <property type="molecule type" value="Genomic_DNA"/>
</dbReference>
<dbReference type="RefSeq" id="WP_086958999.1">
    <property type="nucleotide sequence ID" value="NZ_AP018046.1"/>
</dbReference>
<evidence type="ECO:0000313" key="4">
    <source>
        <dbReference type="Proteomes" id="UP000516656"/>
    </source>
</evidence>
<organism evidence="2 4">
    <name type="scientific">Photobacterium damsela subsp. piscicida</name>
    <name type="common">Pasteurella piscicida</name>
    <dbReference type="NCBI Taxonomy" id="38294"/>
    <lineage>
        <taxon>Bacteria</taxon>
        <taxon>Pseudomonadati</taxon>
        <taxon>Pseudomonadota</taxon>
        <taxon>Gammaproteobacteria</taxon>
        <taxon>Vibrionales</taxon>
        <taxon>Vibrionaceae</taxon>
        <taxon>Photobacterium</taxon>
    </lineage>
</organism>
<evidence type="ECO:0000313" key="2">
    <source>
        <dbReference type="EMBL" id="QOD58517.1"/>
    </source>
</evidence>
<name>A0A1V1VEL3_PHODP</name>
<accession>A0A1V1VEL3</accession>
<evidence type="ECO:0000313" key="3">
    <source>
        <dbReference type="Proteomes" id="UP000218676"/>
    </source>
</evidence>
<reference evidence="3" key="2">
    <citation type="submission" date="2017-05" db="EMBL/GenBank/DDBJ databases">
        <title>Whole genome sequence of fish pathogenic bacteria, Photobacterium damselae subsp. piscicida, strain 91-197, isolated from hybrid striped bass (Morone sp.) in USA.</title>
        <authorList>
            <person name="Teru Y."/>
            <person name="Hikima J."/>
            <person name="Kono T."/>
            <person name="Sakai M."/>
            <person name="Takano T."/>
            <person name="Hawke J.P."/>
            <person name="Takeyama H."/>
            <person name="Aoki T."/>
        </authorList>
    </citation>
    <scope>NUCLEOTIDE SEQUENCE [LARGE SCALE GENOMIC DNA]</scope>
    <source>
        <strain evidence="3">91-197</strain>
    </source>
</reference>
<proteinExistence type="predicted"/>
<dbReference type="EMBL" id="CP061855">
    <property type="protein sequence ID" value="QOD58517.1"/>
    <property type="molecule type" value="Genomic_DNA"/>
</dbReference>
<protein>
    <submittedName>
        <fullName evidence="2">Uncharacterized protein</fullName>
    </submittedName>
</protein>
<sequence length="112" mass="12953">MIPLYNYIAAIKGHSLEQRIASTDIEKHVVNDDGVLVETLIKTVKFEDGVVVQLEEEFEQVHFQDEGVCPECWISYEVLFSPESIDISPNKKHFINRCQESFWLKINEVQLA</sequence>
<reference evidence="1" key="1">
    <citation type="journal article" date="2017" name="Genome Announc.">
        <title>Whole-Genome Sequence of Photobacterium damselae subsp. piscicida Strain 91-197, Isolated from Hybrid Striped Bass (Morone sp.) in the United States.</title>
        <authorList>
            <person name="Teru Y."/>
            <person name="Hikima J."/>
            <person name="Kono T."/>
            <person name="Sakai M."/>
            <person name="Takano T."/>
            <person name="Hawke J.P."/>
            <person name="Takeyama H."/>
            <person name="Aoki T."/>
        </authorList>
    </citation>
    <scope>NUCLEOTIDE SEQUENCE</scope>
    <source>
        <strain evidence="1">91-197</strain>
    </source>
</reference>
<reference evidence="2 4" key="3">
    <citation type="submission" date="2020-09" db="EMBL/GenBank/DDBJ databases">
        <title>Complete, closed and curated genome sequences of Photobacterium damselae subsp. piscicida isolates from Australia indicate localised evolution and additional plasmid-borne pathogenicity mechanisms.</title>
        <authorList>
            <person name="Baseggio L."/>
            <person name="Silayeva O."/>
            <person name="Buller N."/>
            <person name="Landos M."/>
            <person name="Engelstaedter J."/>
            <person name="Barnes A.C."/>
        </authorList>
    </citation>
    <scope>NUCLEOTIDE SEQUENCE [LARGE SCALE GENOMIC DNA]</scope>
    <source>
        <strain evidence="2 4">AS-16-0540-1</strain>
    </source>
</reference>
<gene>
    <name evidence="2" type="ORF">IC627_16875</name>
    <name evidence="1" type="ORF">PDPUS_2_00433</name>
</gene>